<dbReference type="PANTHER" id="PTHR24305:SF29">
    <property type="entry name" value="BENZOATE-PARA-HYDROXYLASE"/>
    <property type="match status" value="1"/>
</dbReference>
<evidence type="ECO:0000256" key="3">
    <source>
        <dbReference type="ARBA" id="ARBA00022617"/>
    </source>
</evidence>
<dbReference type="InterPro" id="IPR036396">
    <property type="entry name" value="Cyt_P450_sf"/>
</dbReference>
<dbReference type="Proteomes" id="UP000076552">
    <property type="component" value="Unassembled WGS sequence"/>
</dbReference>
<comment type="cofactor">
    <cofactor evidence="1 8">
        <name>heme</name>
        <dbReference type="ChEBI" id="CHEBI:30413"/>
    </cofactor>
</comment>
<reference evidence="11 12" key="1">
    <citation type="submission" date="2015-06" db="EMBL/GenBank/DDBJ databases">
        <title>Survival trade-offs in plant roots during colonization by closely related pathogenic and mutualistic fungi.</title>
        <authorList>
            <person name="Hacquard S."/>
            <person name="Kracher B."/>
            <person name="Hiruma K."/>
            <person name="Weinman A."/>
            <person name="Muench P."/>
            <person name="Garrido Oter R."/>
            <person name="Ver Loren van Themaat E."/>
            <person name="Dallerey J.-F."/>
            <person name="Damm U."/>
            <person name="Henrissat B."/>
            <person name="Lespinet O."/>
            <person name="Thon M."/>
            <person name="Kemen E."/>
            <person name="McHardy A.C."/>
            <person name="Schulze-Lefert P."/>
            <person name="O'Connell R.J."/>
        </authorList>
    </citation>
    <scope>NUCLEOTIDE SEQUENCE [LARGE SCALE GENOMIC DNA]</scope>
    <source>
        <strain evidence="11 12">0861</strain>
    </source>
</reference>
<dbReference type="InterPro" id="IPR002401">
    <property type="entry name" value="Cyt_P450_E_grp-I"/>
</dbReference>
<dbReference type="GO" id="GO:0005506">
    <property type="term" value="F:iron ion binding"/>
    <property type="evidence" value="ECO:0007669"/>
    <property type="project" value="InterPro"/>
</dbReference>
<evidence type="ECO:0000313" key="11">
    <source>
        <dbReference type="EMBL" id="KZL71673.1"/>
    </source>
</evidence>
<proteinExistence type="inferred from homology"/>
<dbReference type="PRINTS" id="PR00385">
    <property type="entry name" value="P450"/>
</dbReference>
<dbReference type="InterPro" id="IPR050121">
    <property type="entry name" value="Cytochrome_P450_monoxygenase"/>
</dbReference>
<evidence type="ECO:0000256" key="8">
    <source>
        <dbReference type="PIRSR" id="PIRSR602401-1"/>
    </source>
</evidence>
<dbReference type="PROSITE" id="PS00086">
    <property type="entry name" value="CYTOCHROME_P450"/>
    <property type="match status" value="1"/>
</dbReference>
<evidence type="ECO:0000256" key="4">
    <source>
        <dbReference type="ARBA" id="ARBA00022723"/>
    </source>
</evidence>
<dbReference type="SUPFAM" id="SSF48264">
    <property type="entry name" value="Cytochrome P450"/>
    <property type="match status" value="1"/>
</dbReference>
<gene>
    <name evidence="11" type="ORF">CT0861_07349</name>
</gene>
<name>A0A166T7A3_9PEZI</name>
<keyword evidence="10" id="KW-0812">Transmembrane</keyword>
<keyword evidence="6 8" id="KW-0408">Iron</keyword>
<evidence type="ECO:0000256" key="7">
    <source>
        <dbReference type="ARBA" id="ARBA00023033"/>
    </source>
</evidence>
<dbReference type="EMBL" id="LFIV01000068">
    <property type="protein sequence ID" value="KZL71673.1"/>
    <property type="molecule type" value="Genomic_DNA"/>
</dbReference>
<keyword evidence="3 8" id="KW-0349">Heme</keyword>
<dbReference type="InterPro" id="IPR017972">
    <property type="entry name" value="Cyt_P450_CS"/>
</dbReference>
<keyword evidence="10" id="KW-0472">Membrane</keyword>
<feature type="transmembrane region" description="Helical" evidence="10">
    <location>
        <begin position="35"/>
        <end position="56"/>
    </location>
</feature>
<dbReference type="InterPro" id="IPR001128">
    <property type="entry name" value="Cyt_P450"/>
</dbReference>
<dbReference type="Gene3D" id="1.10.630.10">
    <property type="entry name" value="Cytochrome P450"/>
    <property type="match status" value="1"/>
</dbReference>
<dbReference type="AlphaFoldDB" id="A0A166T7A3"/>
<keyword evidence="5 9" id="KW-0560">Oxidoreductase</keyword>
<evidence type="ECO:0000256" key="10">
    <source>
        <dbReference type="SAM" id="Phobius"/>
    </source>
</evidence>
<dbReference type="Pfam" id="PF00067">
    <property type="entry name" value="p450"/>
    <property type="match status" value="1"/>
</dbReference>
<evidence type="ECO:0000256" key="2">
    <source>
        <dbReference type="ARBA" id="ARBA00010617"/>
    </source>
</evidence>
<dbReference type="GO" id="GO:0016705">
    <property type="term" value="F:oxidoreductase activity, acting on paired donors, with incorporation or reduction of molecular oxygen"/>
    <property type="evidence" value="ECO:0007669"/>
    <property type="project" value="InterPro"/>
</dbReference>
<evidence type="ECO:0000256" key="9">
    <source>
        <dbReference type="RuleBase" id="RU000461"/>
    </source>
</evidence>
<feature type="binding site" description="axial binding residue" evidence="8">
    <location>
        <position position="186"/>
    </location>
    <ligand>
        <name>heme</name>
        <dbReference type="ChEBI" id="CHEBI:30413"/>
    </ligand>
    <ligandPart>
        <name>Fe</name>
        <dbReference type="ChEBI" id="CHEBI:18248"/>
    </ligandPart>
</feature>
<dbReference type="PRINTS" id="PR00463">
    <property type="entry name" value="EP450I"/>
</dbReference>
<keyword evidence="7 9" id="KW-0503">Monooxygenase</keyword>
<dbReference type="GO" id="GO:0004497">
    <property type="term" value="F:monooxygenase activity"/>
    <property type="evidence" value="ECO:0007669"/>
    <property type="project" value="UniProtKB-KW"/>
</dbReference>
<comment type="similarity">
    <text evidence="2 9">Belongs to the cytochrome P450 family.</text>
</comment>
<dbReference type="STRING" id="708197.A0A166T7A3"/>
<keyword evidence="10" id="KW-1133">Transmembrane helix</keyword>
<sequence length="257" mass="28099">MLAARDEGQPFGLSDNDVTADARFFLLGENPLSTVLIMAGSVTSSSALSAAIFFLLHHAEETQKLYDELRAAFQNYSDIKVNAQLMKCKQLKAVLEEAMRLAPPVPTLLPRLVGPGGIKAVGKYIPEGVVVGAPCWAISRDGRYFKDPNLFKPDRWIADSSDPVASQQLAEATKASQPFSFGPRACPGRALAFRENGLLLAKLIYAFEMEPVTDKSIIQTPAHGIMEGLIFNQKDTVGAHEEELLIRCKLREDLAEP</sequence>
<accession>A0A166T7A3</accession>
<evidence type="ECO:0000313" key="12">
    <source>
        <dbReference type="Proteomes" id="UP000076552"/>
    </source>
</evidence>
<keyword evidence="12" id="KW-1185">Reference proteome</keyword>
<keyword evidence="4 8" id="KW-0479">Metal-binding</keyword>
<evidence type="ECO:0000256" key="5">
    <source>
        <dbReference type="ARBA" id="ARBA00023002"/>
    </source>
</evidence>
<protein>
    <submittedName>
        <fullName evidence="11">Benzoate 4-monooxygenase cytochrome P450</fullName>
    </submittedName>
</protein>
<evidence type="ECO:0000256" key="1">
    <source>
        <dbReference type="ARBA" id="ARBA00001971"/>
    </source>
</evidence>
<dbReference type="PANTHER" id="PTHR24305">
    <property type="entry name" value="CYTOCHROME P450"/>
    <property type="match status" value="1"/>
</dbReference>
<evidence type="ECO:0000256" key="6">
    <source>
        <dbReference type="ARBA" id="ARBA00023004"/>
    </source>
</evidence>
<comment type="caution">
    <text evidence="11">The sequence shown here is derived from an EMBL/GenBank/DDBJ whole genome shotgun (WGS) entry which is preliminary data.</text>
</comment>
<organism evidence="11 12">
    <name type="scientific">Colletotrichum tofieldiae</name>
    <dbReference type="NCBI Taxonomy" id="708197"/>
    <lineage>
        <taxon>Eukaryota</taxon>
        <taxon>Fungi</taxon>
        <taxon>Dikarya</taxon>
        <taxon>Ascomycota</taxon>
        <taxon>Pezizomycotina</taxon>
        <taxon>Sordariomycetes</taxon>
        <taxon>Hypocreomycetidae</taxon>
        <taxon>Glomerellales</taxon>
        <taxon>Glomerellaceae</taxon>
        <taxon>Colletotrichum</taxon>
        <taxon>Colletotrichum spaethianum species complex</taxon>
    </lineage>
</organism>
<dbReference type="GO" id="GO:0020037">
    <property type="term" value="F:heme binding"/>
    <property type="evidence" value="ECO:0007669"/>
    <property type="project" value="InterPro"/>
</dbReference>